<accession>F2TVH2</accession>
<name>F2TVH2_SALR5</name>
<organism evidence="3">
    <name type="scientific">Salpingoeca rosetta (strain ATCC 50818 / BSB-021)</name>
    <dbReference type="NCBI Taxonomy" id="946362"/>
    <lineage>
        <taxon>Eukaryota</taxon>
        <taxon>Choanoflagellata</taxon>
        <taxon>Craspedida</taxon>
        <taxon>Salpingoecidae</taxon>
        <taxon>Salpingoeca</taxon>
    </lineage>
</organism>
<gene>
    <name evidence="2" type="ORF">PTSG_11537</name>
</gene>
<protein>
    <submittedName>
        <fullName evidence="2">Uncharacterized protein</fullName>
    </submittedName>
</protein>
<feature type="compositionally biased region" description="Basic and acidic residues" evidence="1">
    <location>
        <begin position="30"/>
        <end position="52"/>
    </location>
</feature>
<evidence type="ECO:0000313" key="3">
    <source>
        <dbReference type="Proteomes" id="UP000007799"/>
    </source>
</evidence>
<evidence type="ECO:0000313" key="2">
    <source>
        <dbReference type="EMBL" id="EGD72068.1"/>
    </source>
</evidence>
<feature type="compositionally biased region" description="Basic residues" evidence="1">
    <location>
        <begin position="1"/>
        <end position="20"/>
    </location>
</feature>
<dbReference type="KEGG" id="sre:PTSG_11537"/>
<dbReference type="RefSeq" id="XP_004998640.1">
    <property type="nucleotide sequence ID" value="XM_004998583.1"/>
</dbReference>
<dbReference type="InParanoid" id="F2TVH2"/>
<sequence length="88" mass="9946">MARHANRTASKRARGRRHGTRIIVIISSARTDERRDNEEGEGEGKSKADASTRETSVPAQFHEFVGWSVQTQRTDRKDGDLIRVQKNA</sequence>
<dbReference type="GeneID" id="16067829"/>
<dbReference type="EMBL" id="GL832955">
    <property type="protein sequence ID" value="EGD72068.1"/>
    <property type="molecule type" value="Genomic_DNA"/>
</dbReference>
<reference evidence="2" key="1">
    <citation type="submission" date="2009-08" db="EMBL/GenBank/DDBJ databases">
        <title>Annotation of Salpingoeca rosetta.</title>
        <authorList>
            <consortium name="The Broad Institute Genome Sequencing Platform"/>
            <person name="Russ C."/>
            <person name="Cuomo C."/>
            <person name="Burger G."/>
            <person name="Gray M.W."/>
            <person name="Holland P.W.H."/>
            <person name="King N."/>
            <person name="Lang F.B.F."/>
            <person name="Roger A.J."/>
            <person name="Ruiz-Trillo I."/>
            <person name="Young S.K."/>
            <person name="Zeng Q."/>
            <person name="Gargeya S."/>
            <person name="Alvarado L."/>
            <person name="Berlin A."/>
            <person name="Chapman S.B."/>
            <person name="Chen Z."/>
            <person name="Freedman E."/>
            <person name="Gellesch M."/>
            <person name="Goldberg J."/>
            <person name="Griggs A."/>
            <person name="Gujja S."/>
            <person name="Heilman E."/>
            <person name="Heiman D."/>
            <person name="Howarth C."/>
            <person name="Mehta T."/>
            <person name="Neiman D."/>
            <person name="Pearson M."/>
            <person name="Roberts A."/>
            <person name="Saif S."/>
            <person name="Shea T."/>
            <person name="Shenoy N."/>
            <person name="Sisk P."/>
            <person name="Stolte C."/>
            <person name="Sykes S."/>
            <person name="White J."/>
            <person name="Yandava C."/>
            <person name="Haas B."/>
            <person name="Nusbaum C."/>
            <person name="Birren B."/>
        </authorList>
    </citation>
    <scope>NUCLEOTIDE SEQUENCE [LARGE SCALE GENOMIC DNA]</scope>
    <source>
        <strain evidence="2">ATCC 50818</strain>
    </source>
</reference>
<evidence type="ECO:0000256" key="1">
    <source>
        <dbReference type="SAM" id="MobiDB-lite"/>
    </source>
</evidence>
<feature type="region of interest" description="Disordered" evidence="1">
    <location>
        <begin position="1"/>
        <end position="59"/>
    </location>
</feature>
<proteinExistence type="predicted"/>
<dbReference type="Proteomes" id="UP000007799">
    <property type="component" value="Unassembled WGS sequence"/>
</dbReference>
<keyword evidence="3" id="KW-1185">Reference proteome</keyword>
<dbReference type="AlphaFoldDB" id="F2TVH2"/>